<sequence>MVLADYFFAPFFRRYFYYFDSYPIVIQIAILLTTIAVLATFSAYAVILYRRYAGNRHEKKLARINPDLDNYITENIILNEQLATGEPVNQIVLPMGIFEKSLYRRRWVQQATIDRIIHYRKNFGGEIGGLLKKLYIDLELDKVSFKRLKSVKWDKKVKALKELTAMDMSIADVNILPLTNSKNRELRSEARHAYIKLSKNEPFKFFDIVTEPLLMWDQLELFKIITTTKDISIPNFARWVTYSSNKSVVAFCLKLIVHYNQQQAIPAIEKLLDSKDHYLRENAINALGKLKAEDTENKLVSIYSNQPLTCQLEILKALGRMGTGNHLEFLRHEFLRSADFDVRKNAAKSIINHKADSASLLKELLDTATAENALILKHCMNPLIKY</sequence>
<name>A0A3E1NLP4_9BACT</name>
<protein>
    <submittedName>
        <fullName evidence="2">HEAT repeat domain-containing protein</fullName>
    </submittedName>
</protein>
<gene>
    <name evidence="2" type="ORF">DXN05_08720</name>
</gene>
<dbReference type="Proteomes" id="UP000261284">
    <property type="component" value="Unassembled WGS sequence"/>
</dbReference>
<comment type="caution">
    <text evidence="2">The sequence shown here is derived from an EMBL/GenBank/DDBJ whole genome shotgun (WGS) entry which is preliminary data.</text>
</comment>
<reference evidence="2 3" key="1">
    <citation type="submission" date="2018-08" db="EMBL/GenBank/DDBJ databases">
        <title>Chitinophagaceae sp. K23C18032701, a novel bacterium isolated from forest soil.</title>
        <authorList>
            <person name="Wang C."/>
        </authorList>
    </citation>
    <scope>NUCLEOTIDE SEQUENCE [LARGE SCALE GENOMIC DNA]</scope>
    <source>
        <strain evidence="2 3">K23C18032701</strain>
    </source>
</reference>
<keyword evidence="1" id="KW-0472">Membrane</keyword>
<evidence type="ECO:0000313" key="3">
    <source>
        <dbReference type="Proteomes" id="UP000261284"/>
    </source>
</evidence>
<dbReference type="Gene3D" id="1.25.10.10">
    <property type="entry name" value="Leucine-rich Repeat Variant"/>
    <property type="match status" value="1"/>
</dbReference>
<dbReference type="InterPro" id="IPR016024">
    <property type="entry name" value="ARM-type_fold"/>
</dbReference>
<dbReference type="OrthoDB" id="1454284at2"/>
<dbReference type="SUPFAM" id="SSF48371">
    <property type="entry name" value="ARM repeat"/>
    <property type="match status" value="1"/>
</dbReference>
<accession>A0A3E1NLP4</accession>
<dbReference type="EMBL" id="QTJU01000002">
    <property type="protein sequence ID" value="RFM28846.1"/>
    <property type="molecule type" value="Genomic_DNA"/>
</dbReference>
<dbReference type="InterPro" id="IPR011989">
    <property type="entry name" value="ARM-like"/>
</dbReference>
<proteinExistence type="predicted"/>
<evidence type="ECO:0000256" key="1">
    <source>
        <dbReference type="SAM" id="Phobius"/>
    </source>
</evidence>
<evidence type="ECO:0000313" key="2">
    <source>
        <dbReference type="EMBL" id="RFM28846.1"/>
    </source>
</evidence>
<keyword evidence="1" id="KW-1133">Transmembrane helix</keyword>
<dbReference type="Pfam" id="PF13646">
    <property type="entry name" value="HEAT_2"/>
    <property type="match status" value="1"/>
</dbReference>
<keyword evidence="3" id="KW-1185">Reference proteome</keyword>
<keyword evidence="1" id="KW-0812">Transmembrane</keyword>
<organism evidence="2 3">
    <name type="scientific">Deminuibacter soli</name>
    <dbReference type="NCBI Taxonomy" id="2291815"/>
    <lineage>
        <taxon>Bacteria</taxon>
        <taxon>Pseudomonadati</taxon>
        <taxon>Bacteroidota</taxon>
        <taxon>Chitinophagia</taxon>
        <taxon>Chitinophagales</taxon>
        <taxon>Chitinophagaceae</taxon>
        <taxon>Deminuibacter</taxon>
    </lineage>
</organism>
<dbReference type="AlphaFoldDB" id="A0A3E1NLP4"/>
<dbReference type="RefSeq" id="WP_116846834.1">
    <property type="nucleotide sequence ID" value="NZ_QTJU01000002.1"/>
</dbReference>
<feature type="transmembrane region" description="Helical" evidence="1">
    <location>
        <begin position="24"/>
        <end position="49"/>
    </location>
</feature>